<feature type="domain" description="Endonuclease/exonuclease/phosphatase" evidence="1">
    <location>
        <begin position="13"/>
        <end position="128"/>
    </location>
</feature>
<dbReference type="Pfam" id="PF14529">
    <property type="entry name" value="Exo_endo_phos_2"/>
    <property type="match status" value="1"/>
</dbReference>
<dbReference type="EMBL" id="NNAY01006679">
    <property type="protein sequence ID" value="OXU16370.1"/>
    <property type="molecule type" value="Genomic_DNA"/>
</dbReference>
<gene>
    <name evidence="2" type="ORF">TSAR_006892</name>
</gene>
<proteinExistence type="predicted"/>
<evidence type="ECO:0000313" key="2">
    <source>
        <dbReference type="EMBL" id="OXU16370.1"/>
    </source>
</evidence>
<name>A0A232EDE2_9HYME</name>
<dbReference type="AlphaFoldDB" id="A0A232EDE2"/>
<protein>
    <recommendedName>
        <fullName evidence="1">Endonuclease/exonuclease/phosphatase domain-containing protein</fullName>
    </recommendedName>
</protein>
<dbReference type="PANTHER" id="PTHR33273:SF4">
    <property type="entry name" value="ENDONUCLEASE_EXONUCLEASE_PHOSPHATASE DOMAIN-CONTAINING PROTEIN"/>
    <property type="match status" value="1"/>
</dbReference>
<dbReference type="InterPro" id="IPR036691">
    <property type="entry name" value="Endo/exonu/phosph_ase_sf"/>
</dbReference>
<organism evidence="2 3">
    <name type="scientific">Trichomalopsis sarcophagae</name>
    <dbReference type="NCBI Taxonomy" id="543379"/>
    <lineage>
        <taxon>Eukaryota</taxon>
        <taxon>Metazoa</taxon>
        <taxon>Ecdysozoa</taxon>
        <taxon>Arthropoda</taxon>
        <taxon>Hexapoda</taxon>
        <taxon>Insecta</taxon>
        <taxon>Pterygota</taxon>
        <taxon>Neoptera</taxon>
        <taxon>Endopterygota</taxon>
        <taxon>Hymenoptera</taxon>
        <taxon>Apocrita</taxon>
        <taxon>Proctotrupomorpha</taxon>
        <taxon>Chalcidoidea</taxon>
        <taxon>Pteromalidae</taxon>
        <taxon>Pteromalinae</taxon>
        <taxon>Trichomalopsis</taxon>
    </lineage>
</organism>
<accession>A0A232EDE2</accession>
<dbReference type="SUPFAM" id="SSF56219">
    <property type="entry name" value="DNase I-like"/>
    <property type="match status" value="1"/>
</dbReference>
<dbReference type="PANTHER" id="PTHR33273">
    <property type="entry name" value="DOMAIN-CONTAINING PROTEIN, PUTATIVE-RELATED"/>
    <property type="match status" value="1"/>
</dbReference>
<evidence type="ECO:0000259" key="1">
    <source>
        <dbReference type="Pfam" id="PF14529"/>
    </source>
</evidence>
<dbReference type="STRING" id="543379.A0A232EDE2"/>
<dbReference type="Gene3D" id="3.60.10.10">
    <property type="entry name" value="Endonuclease/exonuclease/phosphatase"/>
    <property type="match status" value="1"/>
</dbReference>
<sequence>MEVPREEGRQRVIIASAYLPFEKESPTEEVSRLVEYCEERGLPLVMGCDANAHHLVWGSTNTNDRGTTLLEYLTTMNLEIINRGNEPTFMNVRRREIIDITLCLRQLVRFIRDWRVSDEPSLSDHAQICFMITGKSRQRETWIRNPRRTNWMEYRRALEEKLKTGFPKEIHTIEELNTAAESLQRAITEAYEDNCKLVRGRGKYEVPWWNNRLEKLKKTTKALLKKAVKSNDNQKWIAWRSKQNEYRHAVRKGQTESWRVLQQRGSWQRSG</sequence>
<reference evidence="2 3" key="1">
    <citation type="journal article" date="2017" name="Curr. Biol.">
        <title>The Evolution of Venom by Co-option of Single-Copy Genes.</title>
        <authorList>
            <person name="Martinson E.O."/>
            <person name="Mrinalini"/>
            <person name="Kelkar Y.D."/>
            <person name="Chang C.H."/>
            <person name="Werren J.H."/>
        </authorList>
    </citation>
    <scope>NUCLEOTIDE SEQUENCE [LARGE SCALE GENOMIC DNA]</scope>
    <source>
        <strain evidence="2 3">Alberta</strain>
        <tissue evidence="2">Whole body</tissue>
    </source>
</reference>
<dbReference type="GO" id="GO:0003824">
    <property type="term" value="F:catalytic activity"/>
    <property type="evidence" value="ECO:0007669"/>
    <property type="project" value="InterPro"/>
</dbReference>
<dbReference type="Proteomes" id="UP000215335">
    <property type="component" value="Unassembled WGS sequence"/>
</dbReference>
<keyword evidence="3" id="KW-1185">Reference proteome</keyword>
<comment type="caution">
    <text evidence="2">The sequence shown here is derived from an EMBL/GenBank/DDBJ whole genome shotgun (WGS) entry which is preliminary data.</text>
</comment>
<dbReference type="InterPro" id="IPR005135">
    <property type="entry name" value="Endo/exonuclease/phosphatase"/>
</dbReference>
<evidence type="ECO:0000313" key="3">
    <source>
        <dbReference type="Proteomes" id="UP000215335"/>
    </source>
</evidence>
<dbReference type="OrthoDB" id="7552326at2759"/>